<gene>
    <name evidence="16" type="ORF">AHMF7605_28280</name>
</gene>
<dbReference type="RefSeq" id="WP_106933272.1">
    <property type="nucleotide sequence ID" value="NZ_PYFT01000001.1"/>
</dbReference>
<feature type="domain" description="4'-phosphopantetheinyl transferase N-terminal" evidence="15">
    <location>
        <begin position="44"/>
        <end position="104"/>
    </location>
</feature>
<dbReference type="Gene3D" id="3.90.470.20">
    <property type="entry name" value="4'-phosphopantetheinyl transferase domain"/>
    <property type="match status" value="1"/>
</dbReference>
<feature type="binding site" evidence="12">
    <location>
        <position position="155"/>
    </location>
    <ligand>
        <name>CoA</name>
        <dbReference type="ChEBI" id="CHEBI:57287"/>
    </ligand>
</feature>
<dbReference type="Pfam" id="PF17837">
    <property type="entry name" value="4PPT_N"/>
    <property type="match status" value="1"/>
</dbReference>
<feature type="binding site" evidence="12">
    <location>
        <position position="112"/>
    </location>
    <ligand>
        <name>CoA</name>
        <dbReference type="ChEBI" id="CHEBI:57287"/>
    </ligand>
</feature>
<keyword evidence="17" id="KW-1185">Reference proteome</keyword>
<evidence type="ECO:0000256" key="13">
    <source>
        <dbReference type="PIRSR" id="PIRSR603542-2"/>
    </source>
</evidence>
<dbReference type="InterPro" id="IPR008278">
    <property type="entry name" value="4-PPantetheinyl_Trfase_dom"/>
</dbReference>
<feature type="binding site" evidence="12">
    <location>
        <position position="48"/>
    </location>
    <ligand>
        <name>CoA</name>
        <dbReference type="ChEBI" id="CHEBI:57287"/>
    </ligand>
</feature>
<evidence type="ECO:0000256" key="11">
    <source>
        <dbReference type="ARBA" id="ARBA00049191"/>
    </source>
</evidence>
<evidence type="ECO:0000259" key="14">
    <source>
        <dbReference type="Pfam" id="PF01648"/>
    </source>
</evidence>
<dbReference type="InterPro" id="IPR003542">
    <property type="entry name" value="Enbac_synth_compD-like"/>
</dbReference>
<evidence type="ECO:0000256" key="12">
    <source>
        <dbReference type="PIRSR" id="PIRSR603542-1"/>
    </source>
</evidence>
<comment type="function">
    <text evidence="1">Involved in the biosynthesis of the siderophore enterobactin (enterochelin), which is a macrocyclic trimeric lactone of N-(2,3-dihydroxybenzoyl)-serine. The serine trilactone serves as a scaffolding for the three catechol functionalities that provide hexadentate coordination for the tightly ligated iron(2+) atoms. Plays an essential role in the assembly of the enterobactin by catalyzing the transfer of the 4'-phosphopantetheine (Ppant) moiety from coenzyme A to the apo-domains of both EntB (ArCP domain) and EntF (PCP domain) to yield their holo-forms which make them competent for the activation of 2,3-dihydroxybenzoate (DHB) and L-serine, respectively.</text>
</comment>
<dbReference type="Pfam" id="PF01648">
    <property type="entry name" value="ACPS"/>
    <property type="match status" value="1"/>
</dbReference>
<evidence type="ECO:0000256" key="9">
    <source>
        <dbReference type="ARBA" id="ARBA00031996"/>
    </source>
</evidence>
<keyword evidence="13" id="KW-0479">Metal-binding</keyword>
<dbReference type="AlphaFoldDB" id="A0A2T2YNL2"/>
<evidence type="ECO:0000256" key="1">
    <source>
        <dbReference type="ARBA" id="ARBA00003937"/>
    </source>
</evidence>
<feature type="binding site" evidence="12">
    <location>
        <begin position="93"/>
        <end position="94"/>
    </location>
    <ligand>
        <name>CoA</name>
        <dbReference type="ChEBI" id="CHEBI:57287"/>
    </ligand>
</feature>
<evidence type="ECO:0000259" key="15">
    <source>
        <dbReference type="Pfam" id="PF17837"/>
    </source>
</evidence>
<accession>A0A2T2YNL2</accession>
<dbReference type="InterPro" id="IPR037143">
    <property type="entry name" value="4-PPantetheinyl_Trfase_dom_sf"/>
</dbReference>
<feature type="binding site" evidence="12">
    <location>
        <position position="162"/>
    </location>
    <ligand>
        <name>CoA</name>
        <dbReference type="ChEBI" id="CHEBI:57287"/>
    </ligand>
</feature>
<feature type="binding site" evidence="12">
    <location>
        <position position="151"/>
    </location>
    <ligand>
        <name>CoA</name>
        <dbReference type="ChEBI" id="CHEBI:57287"/>
    </ligand>
</feature>
<dbReference type="PANTHER" id="PTHR38096">
    <property type="entry name" value="ENTEROBACTIN SYNTHASE COMPONENT D"/>
    <property type="match status" value="1"/>
</dbReference>
<reference evidence="16 17" key="1">
    <citation type="submission" date="2018-03" db="EMBL/GenBank/DDBJ databases">
        <title>Adhaeribacter sp. HMF7605 Genome sequencing and assembly.</title>
        <authorList>
            <person name="Kang H."/>
            <person name="Kang J."/>
            <person name="Cha I."/>
            <person name="Kim H."/>
            <person name="Joh K."/>
        </authorList>
    </citation>
    <scope>NUCLEOTIDE SEQUENCE [LARGE SCALE GENOMIC DNA]</scope>
    <source>
        <strain evidence="16 17">HMF7605</strain>
    </source>
</reference>
<evidence type="ECO:0000256" key="6">
    <source>
        <dbReference type="ARBA" id="ARBA00022679"/>
    </source>
</evidence>
<dbReference type="GO" id="GO:0009239">
    <property type="term" value="P:enterobactin biosynthetic process"/>
    <property type="evidence" value="ECO:0007669"/>
    <property type="project" value="UniProtKB-KW"/>
</dbReference>
<feature type="binding site" evidence="13">
    <location>
        <position position="113"/>
    </location>
    <ligand>
        <name>Mg(2+)</name>
        <dbReference type="ChEBI" id="CHEBI:18420"/>
    </ligand>
</feature>
<comment type="similarity">
    <text evidence="3">Belongs to the P-Pant transferase superfamily. EntD family.</text>
</comment>
<comment type="cofactor">
    <cofactor evidence="13">
        <name>Mg(2+)</name>
        <dbReference type="ChEBI" id="CHEBI:18420"/>
    </cofactor>
</comment>
<evidence type="ECO:0000256" key="10">
    <source>
        <dbReference type="ARBA" id="ARBA00049176"/>
    </source>
</evidence>
<dbReference type="EMBL" id="PYFT01000001">
    <property type="protein sequence ID" value="PSR57100.1"/>
    <property type="molecule type" value="Genomic_DNA"/>
</dbReference>
<evidence type="ECO:0000313" key="16">
    <source>
        <dbReference type="EMBL" id="PSR57100.1"/>
    </source>
</evidence>
<evidence type="ECO:0000313" key="17">
    <source>
        <dbReference type="Proteomes" id="UP000240357"/>
    </source>
</evidence>
<dbReference type="GO" id="GO:0008897">
    <property type="term" value="F:holo-[acyl-carrier-protein] synthase activity"/>
    <property type="evidence" value="ECO:0007669"/>
    <property type="project" value="InterPro"/>
</dbReference>
<comment type="subunit">
    <text evidence="4">EntB, EntD, EntE, and EntF form a multienzyme complex called enterobactin synthase.</text>
</comment>
<name>A0A2T2YNL2_9BACT</name>
<dbReference type="GO" id="GO:0000287">
    <property type="term" value="F:magnesium ion binding"/>
    <property type="evidence" value="ECO:0007669"/>
    <property type="project" value="InterPro"/>
</dbReference>
<evidence type="ECO:0000256" key="4">
    <source>
        <dbReference type="ARBA" id="ARBA00011503"/>
    </source>
</evidence>
<dbReference type="SUPFAM" id="SSF56214">
    <property type="entry name" value="4'-phosphopantetheinyl transferase"/>
    <property type="match status" value="2"/>
</dbReference>
<comment type="catalytic activity">
    <reaction evidence="10">
        <text>apo-[aryl-carrier protein] + CoA = holo-[aryl-carrier protein] + adenosine 3',5'-bisphosphate + H(+)</text>
        <dbReference type="Rhea" id="RHEA:48404"/>
        <dbReference type="Rhea" id="RHEA-COMP:15903"/>
        <dbReference type="Rhea" id="RHEA-COMP:17557"/>
        <dbReference type="ChEBI" id="CHEBI:15378"/>
        <dbReference type="ChEBI" id="CHEBI:29999"/>
        <dbReference type="ChEBI" id="CHEBI:57287"/>
        <dbReference type="ChEBI" id="CHEBI:58343"/>
        <dbReference type="ChEBI" id="CHEBI:64479"/>
    </reaction>
</comment>
<dbReference type="OrthoDB" id="1190494at2"/>
<sequence>MPLSLIKKIKPGALLGRWYLTETVVQLQAQANLTAQIEIPATITHEKRKAEWIASRIVAYQMLQHFTPVSHSLLNHDTGQPYFVESPYHISISHTKDHVAVLISTADSVGIDIERVQSKVSRIQDKFLNQQEKLAIGNDLVKLTIAWSAKETLYKLYGKKNLIFNQNLILQPFDTSKFGEIEAFIRTPTLLQKYKVFFEVEDDTVLTYCFGNEYLP</sequence>
<evidence type="ECO:0000256" key="7">
    <source>
        <dbReference type="ARBA" id="ARBA00023191"/>
    </source>
</evidence>
<dbReference type="PANTHER" id="PTHR38096:SF1">
    <property type="entry name" value="ENTEROBACTIN SYNTHASE COMPONENT D"/>
    <property type="match status" value="1"/>
</dbReference>
<evidence type="ECO:0000256" key="2">
    <source>
        <dbReference type="ARBA" id="ARBA00004993"/>
    </source>
</evidence>
<protein>
    <recommendedName>
        <fullName evidence="5">Enterobactin synthase component D</fullName>
    </recommendedName>
    <alternativeName>
        <fullName evidence="8">4'-phosphopantetheinyl transferase EntD</fullName>
    </alternativeName>
    <alternativeName>
        <fullName evidence="9">Enterochelin synthase D</fullName>
    </alternativeName>
</protein>
<feature type="binding site" evidence="13">
    <location>
        <position position="112"/>
    </location>
    <ligand>
        <name>Mg(2+)</name>
        <dbReference type="ChEBI" id="CHEBI:18420"/>
    </ligand>
</feature>
<feature type="domain" description="4'-phosphopantetheinyl transferase" evidence="14">
    <location>
        <begin position="108"/>
        <end position="167"/>
    </location>
</feature>
<comment type="pathway">
    <text evidence="2">Siderophore biosynthesis; enterobactin biosynthesis.</text>
</comment>
<evidence type="ECO:0000256" key="8">
    <source>
        <dbReference type="ARBA" id="ARBA00029894"/>
    </source>
</evidence>
<evidence type="ECO:0000256" key="3">
    <source>
        <dbReference type="ARBA" id="ARBA00008342"/>
    </source>
</evidence>
<comment type="caution">
    <text evidence="16">The sequence shown here is derived from an EMBL/GenBank/DDBJ whole genome shotgun (WGS) entry which is preliminary data.</text>
</comment>
<keyword evidence="7" id="KW-0259">Enterobactin biosynthesis</keyword>
<feature type="binding site" evidence="13">
    <location>
        <position position="114"/>
    </location>
    <ligand>
        <name>Mg(2+)</name>
        <dbReference type="ChEBI" id="CHEBI:18420"/>
    </ligand>
</feature>
<evidence type="ECO:0000256" key="5">
    <source>
        <dbReference type="ARBA" id="ARBA00019087"/>
    </source>
</evidence>
<comment type="catalytic activity">
    <reaction evidence="11">
        <text>apo-[peptidyl-carrier protein] + CoA = holo-[peptidyl-carrier protein] + adenosine 3',5'-bisphosphate + H(+)</text>
        <dbReference type="Rhea" id="RHEA:46228"/>
        <dbReference type="Rhea" id="RHEA-COMP:11479"/>
        <dbReference type="Rhea" id="RHEA-COMP:11480"/>
        <dbReference type="ChEBI" id="CHEBI:15378"/>
        <dbReference type="ChEBI" id="CHEBI:29999"/>
        <dbReference type="ChEBI" id="CHEBI:57287"/>
        <dbReference type="ChEBI" id="CHEBI:58343"/>
        <dbReference type="ChEBI" id="CHEBI:64479"/>
    </reaction>
</comment>
<organism evidence="16 17">
    <name type="scientific">Adhaeribacter arboris</name>
    <dbReference type="NCBI Taxonomy" id="2072846"/>
    <lineage>
        <taxon>Bacteria</taxon>
        <taxon>Pseudomonadati</taxon>
        <taxon>Bacteroidota</taxon>
        <taxon>Cytophagia</taxon>
        <taxon>Cytophagales</taxon>
        <taxon>Hymenobacteraceae</taxon>
        <taxon>Adhaeribacter</taxon>
    </lineage>
</organism>
<proteinExistence type="inferred from homology"/>
<dbReference type="GO" id="GO:0005886">
    <property type="term" value="C:plasma membrane"/>
    <property type="evidence" value="ECO:0007669"/>
    <property type="project" value="TreeGrafter"/>
</dbReference>
<keyword evidence="6" id="KW-0808">Transferase</keyword>
<dbReference type="Proteomes" id="UP000240357">
    <property type="component" value="Unassembled WGS sequence"/>
</dbReference>
<keyword evidence="13" id="KW-0460">Magnesium</keyword>
<dbReference type="InterPro" id="IPR041354">
    <property type="entry name" value="4PPT_N"/>
</dbReference>
<feature type="binding site" evidence="12">
    <location>
        <position position="56"/>
    </location>
    <ligand>
        <name>CoA</name>
        <dbReference type="ChEBI" id="CHEBI:57287"/>
    </ligand>
</feature>
<dbReference type="GO" id="GO:0009366">
    <property type="term" value="C:enterobactin synthetase complex"/>
    <property type="evidence" value="ECO:0007669"/>
    <property type="project" value="InterPro"/>
</dbReference>